<dbReference type="HOGENOM" id="CLU_161336_3_0_9"/>
<reference evidence="2 3" key="1">
    <citation type="submission" date="2010-12" db="EMBL/GenBank/DDBJ databases">
        <title>Complete sequence of Ethanoligenens harbinense YUAN-3.</title>
        <authorList>
            <person name="Lucas S."/>
            <person name="Copeland A."/>
            <person name="Lapidus A."/>
            <person name="Cheng J.-F."/>
            <person name="Bruce D."/>
            <person name="Goodwin L."/>
            <person name="Pitluck S."/>
            <person name="Chertkov O."/>
            <person name="Misra M."/>
            <person name="Detter J.C."/>
            <person name="Han C."/>
            <person name="Tapia R."/>
            <person name="Land M."/>
            <person name="Hauser L."/>
            <person name="Jeffries C."/>
            <person name="Kyrpides N."/>
            <person name="Ivanova N."/>
            <person name="Mikhailova N."/>
            <person name="Wang A."/>
            <person name="Mouttaki H."/>
            <person name="He Z."/>
            <person name="Zhou J."/>
            <person name="Hemme C.L."/>
            <person name="Woyke T."/>
        </authorList>
    </citation>
    <scope>NUCLEOTIDE SEQUENCE [LARGE SCALE GENOMIC DNA]</scope>
    <source>
        <strain evidence="3">DSM 18485 / JCM 12961 / CGMCC 1.5033 / YUAN-3</strain>
    </source>
</reference>
<feature type="domain" description="PRC-barrel" evidence="1">
    <location>
        <begin position="6"/>
        <end position="77"/>
    </location>
</feature>
<dbReference type="PANTHER" id="PTHR40061:SF1">
    <property type="entry name" value="SPORULATION PROTEIN YLMC-RELATED"/>
    <property type="match status" value="1"/>
</dbReference>
<dbReference type="AlphaFoldDB" id="E6U8S6"/>
<evidence type="ECO:0000313" key="2">
    <source>
        <dbReference type="EMBL" id="ADU27161.1"/>
    </source>
</evidence>
<dbReference type="eggNOG" id="COG1873">
    <property type="taxonomic scope" value="Bacteria"/>
</dbReference>
<name>E6U8S6_ETHHY</name>
<dbReference type="PANTHER" id="PTHR40061">
    <property type="entry name" value="SPORULATION PROTEIN YLMC-RELATED"/>
    <property type="match status" value="1"/>
</dbReference>
<dbReference type="EMBL" id="CP002400">
    <property type="protein sequence ID" value="ADU27161.1"/>
    <property type="molecule type" value="Genomic_DNA"/>
</dbReference>
<dbReference type="InterPro" id="IPR011033">
    <property type="entry name" value="PRC_barrel-like_sf"/>
</dbReference>
<dbReference type="NCBIfam" id="TIGR02888">
    <property type="entry name" value="spore_YlmC_YmxH"/>
    <property type="match status" value="1"/>
</dbReference>
<dbReference type="KEGG" id="eha:Ethha_1626"/>
<dbReference type="RefSeq" id="WP_013485516.1">
    <property type="nucleotide sequence ID" value="NC_014828.1"/>
</dbReference>
<evidence type="ECO:0000313" key="3">
    <source>
        <dbReference type="Proteomes" id="UP000001551"/>
    </source>
</evidence>
<dbReference type="InterPro" id="IPR027275">
    <property type="entry name" value="PRC-brl_dom"/>
</dbReference>
<gene>
    <name evidence="2" type="ordered locus">Ethha_1626</name>
</gene>
<dbReference type="Gene3D" id="2.30.30.240">
    <property type="entry name" value="PRC-barrel domain"/>
    <property type="match status" value="1"/>
</dbReference>
<proteinExistence type="predicted"/>
<protein>
    <submittedName>
        <fullName evidence="2">Sporulation protein, YlmC/YmxH family</fullName>
    </submittedName>
</protein>
<keyword evidence="3" id="KW-1185">Reference proteome</keyword>
<sequence length="98" mass="10976">MDLTTIEELSCKDVINLRDGSRLGNVCDVQISICDGCVKALIIFGRPRFFGLFGRDEDLLIPWENIDKIGEDTILVDCEPCCGPARPCRKKGIFSFLH</sequence>
<dbReference type="STRING" id="663278.Ethha_1626"/>
<dbReference type="InterPro" id="IPR014238">
    <property type="entry name" value="Spore_YlmC/YmxH"/>
</dbReference>
<dbReference type="Pfam" id="PF05239">
    <property type="entry name" value="PRC"/>
    <property type="match status" value="1"/>
</dbReference>
<dbReference type="SUPFAM" id="SSF50346">
    <property type="entry name" value="PRC-barrel domain"/>
    <property type="match status" value="1"/>
</dbReference>
<dbReference type="Proteomes" id="UP000001551">
    <property type="component" value="Chromosome"/>
</dbReference>
<organism evidence="2 3">
    <name type="scientific">Ethanoligenens harbinense (strain DSM 18485 / JCM 12961 / CGMCC 1.5033 / YUAN-3)</name>
    <dbReference type="NCBI Taxonomy" id="663278"/>
    <lineage>
        <taxon>Bacteria</taxon>
        <taxon>Bacillati</taxon>
        <taxon>Bacillota</taxon>
        <taxon>Clostridia</taxon>
        <taxon>Eubacteriales</taxon>
        <taxon>Oscillospiraceae</taxon>
        <taxon>Ethanoligenens</taxon>
    </lineage>
</organism>
<evidence type="ECO:0000259" key="1">
    <source>
        <dbReference type="Pfam" id="PF05239"/>
    </source>
</evidence>
<accession>E6U8S6</accession>